<evidence type="ECO:0000256" key="4">
    <source>
        <dbReference type="ARBA" id="ARBA00022777"/>
    </source>
</evidence>
<keyword evidence="6" id="KW-0067">ATP-binding</keyword>
<dbReference type="PANTHER" id="PTHR10196:SF69">
    <property type="entry name" value="GLYCEROL KINASE"/>
    <property type="match status" value="1"/>
</dbReference>
<dbReference type="AlphaFoldDB" id="A0A972GP58"/>
<dbReference type="Pfam" id="PF00370">
    <property type="entry name" value="FGGY_N"/>
    <property type="match status" value="1"/>
</dbReference>
<dbReference type="Gene3D" id="3.30.420.40">
    <property type="match status" value="2"/>
</dbReference>
<name>A0A972GP58_9BACL</name>
<dbReference type="GO" id="GO:0004370">
    <property type="term" value="F:glycerol kinase activity"/>
    <property type="evidence" value="ECO:0007669"/>
    <property type="project" value="InterPro"/>
</dbReference>
<dbReference type="InterPro" id="IPR000577">
    <property type="entry name" value="Carb_kinase_FGGY"/>
</dbReference>
<dbReference type="NCBIfam" id="TIGR01311">
    <property type="entry name" value="glycerol_kin"/>
    <property type="match status" value="1"/>
</dbReference>
<evidence type="ECO:0000256" key="7">
    <source>
        <dbReference type="ARBA" id="ARBA00043149"/>
    </source>
</evidence>
<dbReference type="FunFam" id="3.30.420.40:FF:000008">
    <property type="entry name" value="Glycerol kinase"/>
    <property type="match status" value="1"/>
</dbReference>
<dbReference type="GO" id="GO:0019563">
    <property type="term" value="P:glycerol catabolic process"/>
    <property type="evidence" value="ECO:0007669"/>
    <property type="project" value="TreeGrafter"/>
</dbReference>
<comment type="similarity">
    <text evidence="1 8">Belongs to the FGGY kinase family.</text>
</comment>
<keyword evidence="12" id="KW-1185">Reference proteome</keyword>
<dbReference type="InterPro" id="IPR018484">
    <property type="entry name" value="FGGY_N"/>
</dbReference>
<evidence type="ECO:0000256" key="2">
    <source>
        <dbReference type="ARBA" id="ARBA00022679"/>
    </source>
</evidence>
<dbReference type="CDD" id="cd07769">
    <property type="entry name" value="ASKHA_NBD_FGGY_GK"/>
    <property type="match status" value="1"/>
</dbReference>
<evidence type="ECO:0000256" key="5">
    <source>
        <dbReference type="ARBA" id="ARBA00022798"/>
    </source>
</evidence>
<evidence type="ECO:0000259" key="10">
    <source>
        <dbReference type="Pfam" id="PF02782"/>
    </source>
</evidence>
<dbReference type="EMBL" id="WHOD01000055">
    <property type="protein sequence ID" value="NOU94257.1"/>
    <property type="molecule type" value="Genomic_DNA"/>
</dbReference>
<sequence>METSYILAVDQSTSGTKALLIDKLGQIKGRCSIEHPQIYPKPGWVEHDPIVIYCNVVQVIQEVLHTTGTTPRQVAVITITNQRETAVVWDKETGQPVYNAIVWQCRRTSEQCADLKAKGHEAGVKAKTGLVLDPYFSASKIRWILDHADTNALHNGVKGQLLAGTIDSWLIWKLTGGAVHATDYTNASRTSLFNIHTLQWDSELIEMFGVGRVALPEVKSSNDLFGYTNEPALFSERIPISGVIGDSQAALFGQLCHRPGMAKATYGTGTSVMMNIGSRAAQPVNGLVTAIAWGIDGKVDYALEGIIHCTGDCLKWVRDQMGLFNDYSEAEVQAASLTDNEGVYLIPAFVGLGAPYWEPNAKAAIIGMSRSSDKRHIIRAALESITYQVRDTVELMEAESGIRIQGLRVDGGASENRFLMQYQSDMLQINVVKPAISELSAVGSALLGGLCVGTWNNLEELYDLFSSETIYSCQADATIIDDYYEGWKKAVQTIIS</sequence>
<feature type="domain" description="Carbohydrate kinase FGGY N-terminal" evidence="9">
    <location>
        <begin position="5"/>
        <end position="253"/>
    </location>
</feature>
<proteinExistence type="inferred from homology"/>
<dbReference type="Proteomes" id="UP000641588">
    <property type="component" value="Unassembled WGS sequence"/>
</dbReference>
<dbReference type="InterPro" id="IPR043129">
    <property type="entry name" value="ATPase_NBD"/>
</dbReference>
<dbReference type="GO" id="GO:0005524">
    <property type="term" value="F:ATP binding"/>
    <property type="evidence" value="ECO:0007669"/>
    <property type="project" value="UniProtKB-KW"/>
</dbReference>
<gene>
    <name evidence="11" type="primary">glpK</name>
    <name evidence="11" type="ORF">GC093_13660</name>
</gene>
<keyword evidence="4 8" id="KW-0418">Kinase</keyword>
<keyword evidence="2 8" id="KW-0808">Transferase</keyword>
<evidence type="ECO:0000256" key="3">
    <source>
        <dbReference type="ARBA" id="ARBA00022741"/>
    </source>
</evidence>
<accession>A0A972GP58</accession>
<evidence type="ECO:0000259" key="9">
    <source>
        <dbReference type="Pfam" id="PF00370"/>
    </source>
</evidence>
<reference evidence="11" key="1">
    <citation type="submission" date="2019-10" db="EMBL/GenBank/DDBJ databases">
        <title>Description of Paenibacillus glebae sp. nov.</title>
        <authorList>
            <person name="Carlier A."/>
            <person name="Qi S."/>
        </authorList>
    </citation>
    <scope>NUCLEOTIDE SEQUENCE</scope>
    <source>
        <strain evidence="11">LMG 31456</strain>
    </source>
</reference>
<dbReference type="SUPFAM" id="SSF53067">
    <property type="entry name" value="Actin-like ATPase domain"/>
    <property type="match status" value="2"/>
</dbReference>
<organism evidence="11 12">
    <name type="scientific">Paenibacillus foliorum</name>
    <dbReference type="NCBI Taxonomy" id="2654974"/>
    <lineage>
        <taxon>Bacteria</taxon>
        <taxon>Bacillati</taxon>
        <taxon>Bacillota</taxon>
        <taxon>Bacilli</taxon>
        <taxon>Bacillales</taxon>
        <taxon>Paenibacillaceae</taxon>
        <taxon>Paenibacillus</taxon>
    </lineage>
</organism>
<dbReference type="NCBIfam" id="NF000756">
    <property type="entry name" value="PRK00047.1"/>
    <property type="match status" value="1"/>
</dbReference>
<evidence type="ECO:0000313" key="12">
    <source>
        <dbReference type="Proteomes" id="UP000641588"/>
    </source>
</evidence>
<evidence type="ECO:0000256" key="6">
    <source>
        <dbReference type="ARBA" id="ARBA00022840"/>
    </source>
</evidence>
<dbReference type="Pfam" id="PF02782">
    <property type="entry name" value="FGGY_C"/>
    <property type="match status" value="1"/>
</dbReference>
<dbReference type="GO" id="GO:0005829">
    <property type="term" value="C:cytosol"/>
    <property type="evidence" value="ECO:0007669"/>
    <property type="project" value="TreeGrafter"/>
</dbReference>
<evidence type="ECO:0000313" key="11">
    <source>
        <dbReference type="EMBL" id="NOU94257.1"/>
    </source>
</evidence>
<feature type="domain" description="Carbohydrate kinase FGGY C-terminal" evidence="10">
    <location>
        <begin position="263"/>
        <end position="449"/>
    </location>
</feature>
<keyword evidence="3" id="KW-0547">Nucleotide-binding</keyword>
<dbReference type="GO" id="GO:0006072">
    <property type="term" value="P:glycerol-3-phosphate metabolic process"/>
    <property type="evidence" value="ECO:0007669"/>
    <property type="project" value="InterPro"/>
</dbReference>
<dbReference type="PROSITE" id="PS00933">
    <property type="entry name" value="FGGY_KINASES_1"/>
    <property type="match status" value="1"/>
</dbReference>
<dbReference type="PIRSF" id="PIRSF000538">
    <property type="entry name" value="GlpK"/>
    <property type="match status" value="1"/>
</dbReference>
<dbReference type="PANTHER" id="PTHR10196">
    <property type="entry name" value="SUGAR KINASE"/>
    <property type="match status" value="1"/>
</dbReference>
<dbReference type="RefSeq" id="WP_171652454.1">
    <property type="nucleotide sequence ID" value="NZ_WHOD01000055.1"/>
</dbReference>
<keyword evidence="5" id="KW-0319">Glycerol metabolism</keyword>
<dbReference type="InterPro" id="IPR018485">
    <property type="entry name" value="FGGY_C"/>
</dbReference>
<protein>
    <recommendedName>
        <fullName evidence="7">ATP:glycerol 3-phosphotransferase</fullName>
    </recommendedName>
</protein>
<dbReference type="InterPro" id="IPR018483">
    <property type="entry name" value="Carb_kinase_FGGY_CS"/>
</dbReference>
<dbReference type="PROSITE" id="PS00445">
    <property type="entry name" value="FGGY_KINASES_2"/>
    <property type="match status" value="1"/>
</dbReference>
<dbReference type="InterPro" id="IPR005999">
    <property type="entry name" value="Glycerol_kin"/>
</dbReference>
<comment type="caution">
    <text evidence="11">The sequence shown here is derived from an EMBL/GenBank/DDBJ whole genome shotgun (WGS) entry which is preliminary data.</text>
</comment>
<evidence type="ECO:0000256" key="8">
    <source>
        <dbReference type="RuleBase" id="RU003733"/>
    </source>
</evidence>
<evidence type="ECO:0000256" key="1">
    <source>
        <dbReference type="ARBA" id="ARBA00009156"/>
    </source>
</evidence>